<sequence>MTKKQKAPGLRLQLLSDGSTAQYLEISKLATPHVEKEFIHFDKLPDGTWRLLINVRDENGKQIATPDIHIMEIMR</sequence>
<evidence type="ECO:0000313" key="1">
    <source>
        <dbReference type="EMBL" id="QBQ74600.1"/>
    </source>
</evidence>
<dbReference type="EMBL" id="MK552141">
    <property type="protein sequence ID" value="QBQ74600.1"/>
    <property type="molecule type" value="Genomic_DNA"/>
</dbReference>
<dbReference type="Proteomes" id="UP000301424">
    <property type="component" value="Segment"/>
</dbReference>
<gene>
    <name evidence="1" type="ORF">BcepSauron_220</name>
</gene>
<evidence type="ECO:0000313" key="2">
    <source>
        <dbReference type="Proteomes" id="UP000301424"/>
    </source>
</evidence>
<reference evidence="1 2" key="1">
    <citation type="submission" date="2019-02" db="EMBL/GenBank/DDBJ databases">
        <title>Complete genome sequence of Burkholderia cenocepacia phage BcepSauron.</title>
        <authorList>
            <person name="Park K."/>
            <person name="Gonzalez C."/>
            <person name="Liu M."/>
            <person name="Gill J."/>
        </authorList>
    </citation>
    <scope>NUCLEOTIDE SEQUENCE [LARGE SCALE GENOMIC DNA]</scope>
</reference>
<accession>A0A482MNC0</accession>
<name>A0A482MNC0_9CAUD</name>
<protein>
    <submittedName>
        <fullName evidence="1">Uncharacterized protein</fullName>
    </submittedName>
</protein>
<keyword evidence="2" id="KW-1185">Reference proteome</keyword>
<proteinExistence type="predicted"/>
<organism evidence="1 2">
    <name type="scientific">Burkholderia phage BcepSauron</name>
    <dbReference type="NCBI Taxonomy" id="2530033"/>
    <lineage>
        <taxon>Viruses</taxon>
        <taxon>Duplodnaviria</taxon>
        <taxon>Heunggongvirae</taxon>
        <taxon>Uroviricota</taxon>
        <taxon>Caudoviricetes</taxon>
        <taxon>Sarumanvirus</taxon>
        <taxon>Sarumanvirus bcepsauron</taxon>
    </lineage>
</organism>